<feature type="compositionally biased region" description="Polar residues" evidence="2">
    <location>
        <begin position="60"/>
        <end position="82"/>
    </location>
</feature>
<evidence type="ECO:0000256" key="2">
    <source>
        <dbReference type="SAM" id="MobiDB-lite"/>
    </source>
</evidence>
<feature type="compositionally biased region" description="Low complexity" evidence="2">
    <location>
        <begin position="612"/>
        <end position="639"/>
    </location>
</feature>
<evidence type="ECO:0000313" key="4">
    <source>
        <dbReference type="Proteomes" id="UP000001058"/>
    </source>
</evidence>
<feature type="compositionally biased region" description="Basic and acidic residues" evidence="2">
    <location>
        <begin position="46"/>
        <end position="57"/>
    </location>
</feature>
<feature type="region of interest" description="Disordered" evidence="2">
    <location>
        <begin position="40"/>
        <end position="181"/>
    </location>
</feature>
<reference evidence="3 4" key="1">
    <citation type="journal article" date="2010" name="Science">
        <title>Genomic analysis of organismal complexity in the multicellular green alga Volvox carteri.</title>
        <authorList>
            <person name="Prochnik S.E."/>
            <person name="Umen J."/>
            <person name="Nedelcu A.M."/>
            <person name="Hallmann A."/>
            <person name="Miller S.M."/>
            <person name="Nishii I."/>
            <person name="Ferris P."/>
            <person name="Kuo A."/>
            <person name="Mitros T."/>
            <person name="Fritz-Laylin L.K."/>
            <person name="Hellsten U."/>
            <person name="Chapman J."/>
            <person name="Simakov O."/>
            <person name="Rensing S.A."/>
            <person name="Terry A."/>
            <person name="Pangilinan J."/>
            <person name="Kapitonov V."/>
            <person name="Jurka J."/>
            <person name="Salamov A."/>
            <person name="Shapiro H."/>
            <person name="Schmutz J."/>
            <person name="Grimwood J."/>
            <person name="Lindquist E."/>
            <person name="Lucas S."/>
            <person name="Grigoriev I.V."/>
            <person name="Schmitt R."/>
            <person name="Kirk D."/>
            <person name="Rokhsar D.S."/>
        </authorList>
    </citation>
    <scope>NUCLEOTIDE SEQUENCE [LARGE SCALE GENOMIC DNA]</scope>
    <source>
        <strain evidence="4">f. Nagariensis / Eve</strain>
    </source>
</reference>
<feature type="compositionally biased region" description="Low complexity" evidence="2">
    <location>
        <begin position="295"/>
        <end position="304"/>
    </location>
</feature>
<feature type="compositionally biased region" description="Polar residues" evidence="2">
    <location>
        <begin position="152"/>
        <end position="171"/>
    </location>
</feature>
<dbReference type="Proteomes" id="UP000001058">
    <property type="component" value="Unassembled WGS sequence"/>
</dbReference>
<sequence>MEGRLANLAGEVSALRSQLEDLRKLHGELAAEGDLLHARLQSLPENTKHNRSSDEHALGSGSTRGSDPGSTFHFSMFTTAEPSSPGGHASVDRRYPQSKSRAVAPDSRSADDHAEHLAQGPPLALDPWDEIMMSNYNDDGPEPDGPSHLAAGSTTGSPATGLNATLNTSTPRLPGSGVASVGNLSSTPGVGGGGGGAPALAAPLAVGAAGQLDCSSPAAAAAAAGASTRPSEPSGGSGEEPGFSVVPAAMDPLCWQQQQQQQHLSGFVPPCNVEGSFPNPLEHPLQLQPPPHLQPPIQEQPQLHAGQQQHPYTAGALRQPAVTCSLSLLGDLPPTSPQPVQSRQLPWQQQPHLPLPASSHQELEDTAARQSTGDQGARWSAAPPHLDGAANAHLRGSGGGETAPGGAAAVGGSVCNGAAASPYASAAVEAAVVVVGDGAAGPADDMGAWLASGRAATAAGPLSGSPSPALTLTGGIGPPAAAAAAAAPSGAMYPNPFLRSDSRGLSLASRLSGGVIRGGVTRNGKCYAGGGGPAAAAAALLHGAGMSPVCGLGPLGATGLGVGAAVGGEAMAAHGEWGEMAGNGGKAYQQQQLGRDSNVNSSGSPLNQPTQSSGSAGVPGPSSLPGVPGSYGHSHPYNMPYGPQPPPVFAAPYSSPNPLPIRCGSGSALDRSVEWRRAPGVRHPAMSPLAPPTGDAVAGAISPPPPGLGSEPDAPHLQ</sequence>
<evidence type="ECO:0000313" key="3">
    <source>
        <dbReference type="EMBL" id="EFJ39995.1"/>
    </source>
</evidence>
<feature type="compositionally biased region" description="Low complexity" evidence="2">
    <location>
        <begin position="344"/>
        <end position="356"/>
    </location>
</feature>
<protein>
    <submittedName>
        <fullName evidence="3">Uncharacterized protein</fullName>
    </submittedName>
</protein>
<feature type="compositionally biased region" description="Low complexity" evidence="2">
    <location>
        <begin position="225"/>
        <end position="234"/>
    </location>
</feature>
<feature type="region of interest" description="Disordered" evidence="2">
    <location>
        <begin position="682"/>
        <end position="718"/>
    </location>
</feature>
<organism evidence="4">
    <name type="scientific">Volvox carteri f. nagariensis</name>
    <dbReference type="NCBI Taxonomy" id="3068"/>
    <lineage>
        <taxon>Eukaryota</taxon>
        <taxon>Viridiplantae</taxon>
        <taxon>Chlorophyta</taxon>
        <taxon>core chlorophytes</taxon>
        <taxon>Chlorophyceae</taxon>
        <taxon>CS clade</taxon>
        <taxon>Chlamydomonadales</taxon>
        <taxon>Volvocaceae</taxon>
        <taxon>Volvox</taxon>
    </lineage>
</organism>
<accession>D8UJT1</accession>
<dbReference type="AlphaFoldDB" id="D8UJT1"/>
<dbReference type="OrthoDB" id="10544329at2759"/>
<feature type="region of interest" description="Disordered" evidence="2">
    <location>
        <begin position="328"/>
        <end position="406"/>
    </location>
</feature>
<dbReference type="RefSeq" id="XP_002958915.1">
    <property type="nucleotide sequence ID" value="XM_002958869.1"/>
</dbReference>
<keyword evidence="4" id="KW-1185">Reference proteome</keyword>
<feature type="region of interest" description="Disordered" evidence="2">
    <location>
        <begin position="266"/>
        <end position="311"/>
    </location>
</feature>
<feature type="coiled-coil region" evidence="1">
    <location>
        <begin position="5"/>
        <end position="32"/>
    </location>
</feature>
<feature type="compositionally biased region" description="Polar residues" evidence="2">
    <location>
        <begin position="588"/>
        <end position="611"/>
    </location>
</feature>
<keyword evidence="1" id="KW-0175">Coiled coil</keyword>
<name>D8UJT1_VOLCA</name>
<feature type="region of interest" description="Disordered" evidence="2">
    <location>
        <begin position="225"/>
        <end position="245"/>
    </location>
</feature>
<dbReference type="KEGG" id="vcn:VOLCADRAFT_100243"/>
<gene>
    <name evidence="3" type="ORF">VOLCADRAFT_100243</name>
</gene>
<proteinExistence type="predicted"/>
<dbReference type="GeneID" id="9625597"/>
<dbReference type="InParanoid" id="D8UJT1"/>
<dbReference type="EMBL" id="GL378431">
    <property type="protein sequence ID" value="EFJ39995.1"/>
    <property type="molecule type" value="Genomic_DNA"/>
</dbReference>
<evidence type="ECO:0000256" key="1">
    <source>
        <dbReference type="SAM" id="Coils"/>
    </source>
</evidence>
<feature type="region of interest" description="Disordered" evidence="2">
    <location>
        <begin position="582"/>
        <end position="639"/>
    </location>
</feature>